<dbReference type="InterPro" id="IPR001356">
    <property type="entry name" value="HD"/>
</dbReference>
<dbReference type="SMART" id="SM00389">
    <property type="entry name" value="HOX"/>
    <property type="match status" value="1"/>
</dbReference>
<evidence type="ECO:0000256" key="4">
    <source>
        <dbReference type="PROSITE-ProRule" id="PRU00108"/>
    </source>
</evidence>
<sequence length="272" mass="30411">MNSQNFFSTHEPWLNSFDGWPSDPAAQLQQLQDAPPTPPTPEDFDEPTPTAEFLAEDILRTAMKIAEVPLEKPALLTETPRLDNSEPPPQKRRRTEAPYDEGALLPTPAEMHSMLKSALIREAEGAMLDALYSACNNDAPQISRPAVLHPSSVETPPSDNPPRKPSSPAPSAEHPSPSLLLTYTKRSAIQPLNELATHVLTEWYIANRHHAYPSKQCVAEMAEKGHVTTAQVSKWFANKRRRDGTTKTRQEVARYRSLKRQRSLQRAQQASQ</sequence>
<evidence type="ECO:0000313" key="7">
    <source>
        <dbReference type="EMBL" id="ELT97536.1"/>
    </source>
</evidence>
<evidence type="ECO:0000313" key="8">
    <source>
        <dbReference type="EnsemblMetazoa" id="CapteP202903"/>
    </source>
</evidence>
<evidence type="ECO:0000259" key="6">
    <source>
        <dbReference type="PROSITE" id="PS50071"/>
    </source>
</evidence>
<feature type="compositionally biased region" description="Low complexity" evidence="5">
    <location>
        <begin position="23"/>
        <end position="34"/>
    </location>
</feature>
<dbReference type="CDD" id="cd00086">
    <property type="entry name" value="homeodomain"/>
    <property type="match status" value="1"/>
</dbReference>
<keyword evidence="2 4" id="KW-0371">Homeobox</keyword>
<dbReference type="InterPro" id="IPR008422">
    <property type="entry name" value="KN_HD"/>
</dbReference>
<keyword evidence="9" id="KW-1185">Reference proteome</keyword>
<dbReference type="InterPro" id="IPR009057">
    <property type="entry name" value="Homeodomain-like_sf"/>
</dbReference>
<accession>R7U1J4</accession>
<feature type="compositionally biased region" description="Basic and acidic residues" evidence="5">
    <location>
        <begin position="243"/>
        <end position="254"/>
    </location>
</feature>
<dbReference type="GO" id="GO:0003677">
    <property type="term" value="F:DNA binding"/>
    <property type="evidence" value="ECO:0007669"/>
    <property type="project" value="UniProtKB-UniRule"/>
</dbReference>
<feature type="region of interest" description="Disordered" evidence="5">
    <location>
        <begin position="142"/>
        <end position="177"/>
    </location>
</feature>
<comment type="subcellular location">
    <subcellularLocation>
        <location evidence="4">Nucleus</location>
    </subcellularLocation>
</comment>
<evidence type="ECO:0000256" key="5">
    <source>
        <dbReference type="SAM" id="MobiDB-lite"/>
    </source>
</evidence>
<name>R7U1J4_CAPTE</name>
<feature type="domain" description="Homeobox" evidence="6">
    <location>
        <begin position="183"/>
        <end position="246"/>
    </location>
</feature>
<evidence type="ECO:0000256" key="2">
    <source>
        <dbReference type="ARBA" id="ARBA00023155"/>
    </source>
</evidence>
<dbReference type="EMBL" id="AMQN01010873">
    <property type="status" value="NOT_ANNOTATED_CDS"/>
    <property type="molecule type" value="Genomic_DNA"/>
</dbReference>
<dbReference type="Gene3D" id="1.10.10.60">
    <property type="entry name" value="Homeodomain-like"/>
    <property type="match status" value="1"/>
</dbReference>
<reference evidence="9" key="1">
    <citation type="submission" date="2012-12" db="EMBL/GenBank/DDBJ databases">
        <authorList>
            <person name="Hellsten U."/>
            <person name="Grimwood J."/>
            <person name="Chapman J.A."/>
            <person name="Shapiro H."/>
            <person name="Aerts A."/>
            <person name="Otillar R.P."/>
            <person name="Terry A.Y."/>
            <person name="Boore J.L."/>
            <person name="Simakov O."/>
            <person name="Marletaz F."/>
            <person name="Cho S.-J."/>
            <person name="Edsinger-Gonzales E."/>
            <person name="Havlak P."/>
            <person name="Kuo D.-H."/>
            <person name="Larsson T."/>
            <person name="Lv J."/>
            <person name="Arendt D."/>
            <person name="Savage R."/>
            <person name="Osoegawa K."/>
            <person name="de Jong P."/>
            <person name="Lindberg D.R."/>
            <person name="Seaver E.C."/>
            <person name="Weisblat D.A."/>
            <person name="Putnam N.H."/>
            <person name="Grigoriev I.V."/>
            <person name="Rokhsar D.S."/>
        </authorList>
    </citation>
    <scope>NUCLEOTIDE SEQUENCE</scope>
    <source>
        <strain evidence="9">I ESC-2004</strain>
    </source>
</reference>
<gene>
    <name evidence="7" type="ORF">CAPTEDRAFT_202903</name>
</gene>
<dbReference type="STRING" id="283909.R7U1J4"/>
<feature type="DNA-binding region" description="Homeobox" evidence="4">
    <location>
        <begin position="185"/>
        <end position="247"/>
    </location>
</feature>
<keyword evidence="3 4" id="KW-0539">Nucleus</keyword>
<reference evidence="8" key="3">
    <citation type="submission" date="2015-06" db="UniProtKB">
        <authorList>
            <consortium name="EnsemblMetazoa"/>
        </authorList>
    </citation>
    <scope>IDENTIFICATION</scope>
</reference>
<feature type="compositionally biased region" description="Pro residues" evidence="5">
    <location>
        <begin position="158"/>
        <end position="168"/>
    </location>
</feature>
<feature type="region of interest" description="Disordered" evidence="5">
    <location>
        <begin position="1"/>
        <end position="50"/>
    </location>
</feature>
<dbReference type="SUPFAM" id="SSF46689">
    <property type="entry name" value="Homeodomain-like"/>
    <property type="match status" value="1"/>
</dbReference>
<evidence type="ECO:0000256" key="1">
    <source>
        <dbReference type="ARBA" id="ARBA00023125"/>
    </source>
</evidence>
<dbReference type="Proteomes" id="UP000014760">
    <property type="component" value="Unassembled WGS sequence"/>
</dbReference>
<dbReference type="GO" id="GO:0005634">
    <property type="term" value="C:nucleus"/>
    <property type="evidence" value="ECO:0007669"/>
    <property type="project" value="UniProtKB-SubCell"/>
</dbReference>
<dbReference type="PROSITE" id="PS50071">
    <property type="entry name" value="HOMEOBOX_2"/>
    <property type="match status" value="1"/>
</dbReference>
<dbReference type="AlphaFoldDB" id="R7U1J4"/>
<feature type="region of interest" description="Disordered" evidence="5">
    <location>
        <begin position="240"/>
        <end position="272"/>
    </location>
</feature>
<protein>
    <recommendedName>
        <fullName evidence="6">Homeobox domain-containing protein</fullName>
    </recommendedName>
</protein>
<organism evidence="7">
    <name type="scientific">Capitella teleta</name>
    <name type="common">Polychaete worm</name>
    <dbReference type="NCBI Taxonomy" id="283909"/>
    <lineage>
        <taxon>Eukaryota</taxon>
        <taxon>Metazoa</taxon>
        <taxon>Spiralia</taxon>
        <taxon>Lophotrochozoa</taxon>
        <taxon>Annelida</taxon>
        <taxon>Polychaeta</taxon>
        <taxon>Sedentaria</taxon>
        <taxon>Scolecida</taxon>
        <taxon>Capitellidae</taxon>
        <taxon>Capitella</taxon>
    </lineage>
</organism>
<keyword evidence="1 4" id="KW-0238">DNA-binding</keyword>
<evidence type="ECO:0000313" key="9">
    <source>
        <dbReference type="Proteomes" id="UP000014760"/>
    </source>
</evidence>
<dbReference type="GO" id="GO:0006355">
    <property type="term" value="P:regulation of DNA-templated transcription"/>
    <property type="evidence" value="ECO:0007669"/>
    <property type="project" value="InterPro"/>
</dbReference>
<feature type="region of interest" description="Disordered" evidence="5">
    <location>
        <begin position="70"/>
        <end position="104"/>
    </location>
</feature>
<dbReference type="HOGENOM" id="CLU_1023940_0_0_1"/>
<dbReference type="Pfam" id="PF05920">
    <property type="entry name" value="Homeobox_KN"/>
    <property type="match status" value="1"/>
</dbReference>
<reference evidence="7 9" key="2">
    <citation type="journal article" date="2013" name="Nature">
        <title>Insights into bilaterian evolution from three spiralian genomes.</title>
        <authorList>
            <person name="Simakov O."/>
            <person name="Marletaz F."/>
            <person name="Cho S.J."/>
            <person name="Edsinger-Gonzales E."/>
            <person name="Havlak P."/>
            <person name="Hellsten U."/>
            <person name="Kuo D.H."/>
            <person name="Larsson T."/>
            <person name="Lv J."/>
            <person name="Arendt D."/>
            <person name="Savage R."/>
            <person name="Osoegawa K."/>
            <person name="de Jong P."/>
            <person name="Grimwood J."/>
            <person name="Chapman J.A."/>
            <person name="Shapiro H."/>
            <person name="Aerts A."/>
            <person name="Otillar R.P."/>
            <person name="Terry A.Y."/>
            <person name="Boore J.L."/>
            <person name="Grigoriev I.V."/>
            <person name="Lindberg D.R."/>
            <person name="Seaver E.C."/>
            <person name="Weisblat D.A."/>
            <person name="Putnam N.H."/>
            <person name="Rokhsar D.S."/>
        </authorList>
    </citation>
    <scope>NUCLEOTIDE SEQUENCE</scope>
    <source>
        <strain evidence="7 9">I ESC-2004</strain>
    </source>
</reference>
<evidence type="ECO:0000256" key="3">
    <source>
        <dbReference type="ARBA" id="ARBA00023242"/>
    </source>
</evidence>
<dbReference type="EMBL" id="KB308542">
    <property type="protein sequence ID" value="ELT97536.1"/>
    <property type="molecule type" value="Genomic_DNA"/>
</dbReference>
<dbReference type="EnsemblMetazoa" id="CapteT202903">
    <property type="protein sequence ID" value="CapteP202903"/>
    <property type="gene ID" value="CapteG202903"/>
</dbReference>
<proteinExistence type="predicted"/>